<dbReference type="InterPro" id="IPR007452">
    <property type="entry name" value="TamB_C"/>
</dbReference>
<keyword evidence="2" id="KW-0812">Transmembrane</keyword>
<feature type="domain" description="Translocation and assembly module TamB C-terminal" evidence="5">
    <location>
        <begin position="843"/>
        <end position="1202"/>
    </location>
</feature>
<evidence type="ECO:0000256" key="4">
    <source>
        <dbReference type="ARBA" id="ARBA00023136"/>
    </source>
</evidence>
<dbReference type="PANTHER" id="PTHR36985">
    <property type="entry name" value="TRANSLOCATION AND ASSEMBLY MODULE SUBUNIT TAMB"/>
    <property type="match status" value="1"/>
</dbReference>
<evidence type="ECO:0000256" key="1">
    <source>
        <dbReference type="ARBA" id="ARBA00004167"/>
    </source>
</evidence>
<comment type="caution">
    <text evidence="6">The sequence shown here is derived from an EMBL/GenBank/DDBJ whole genome shotgun (WGS) entry which is preliminary data.</text>
</comment>
<accession>A0A930BRS2</accession>
<proteinExistence type="predicted"/>
<dbReference type="GO" id="GO:0009306">
    <property type="term" value="P:protein secretion"/>
    <property type="evidence" value="ECO:0007669"/>
    <property type="project" value="InterPro"/>
</dbReference>
<gene>
    <name evidence="6" type="ORF">HXL68_03620</name>
</gene>
<dbReference type="PANTHER" id="PTHR36985:SF1">
    <property type="entry name" value="TRANSLOCATION AND ASSEMBLY MODULE SUBUNIT TAMB"/>
    <property type="match status" value="1"/>
</dbReference>
<dbReference type="Pfam" id="PF04357">
    <property type="entry name" value="TamB"/>
    <property type="match status" value="1"/>
</dbReference>
<dbReference type="GO" id="GO:0005886">
    <property type="term" value="C:plasma membrane"/>
    <property type="evidence" value="ECO:0007669"/>
    <property type="project" value="InterPro"/>
</dbReference>
<dbReference type="Proteomes" id="UP000718593">
    <property type="component" value="Unassembled WGS sequence"/>
</dbReference>
<comment type="subcellular location">
    <subcellularLocation>
        <location evidence="1">Membrane</location>
        <topology evidence="1">Single-pass membrane protein</topology>
    </subcellularLocation>
</comment>
<name>A0A930BRS2_9RHOO</name>
<evidence type="ECO:0000313" key="7">
    <source>
        <dbReference type="Proteomes" id="UP000718593"/>
    </source>
</evidence>
<dbReference type="EMBL" id="JABZMI010000039">
    <property type="protein sequence ID" value="MBF1164111.1"/>
    <property type="molecule type" value="Genomic_DNA"/>
</dbReference>
<dbReference type="AlphaFoldDB" id="A0A930BRS2"/>
<evidence type="ECO:0000256" key="2">
    <source>
        <dbReference type="ARBA" id="ARBA00022692"/>
    </source>
</evidence>
<evidence type="ECO:0000259" key="5">
    <source>
        <dbReference type="Pfam" id="PF04357"/>
    </source>
</evidence>
<organism evidence="6 7">
    <name type="scientific">Dechloromonas agitata</name>
    <dbReference type="NCBI Taxonomy" id="73030"/>
    <lineage>
        <taxon>Bacteria</taxon>
        <taxon>Pseudomonadati</taxon>
        <taxon>Pseudomonadota</taxon>
        <taxon>Betaproteobacteria</taxon>
        <taxon>Rhodocyclales</taxon>
        <taxon>Azonexaceae</taxon>
        <taxon>Dechloromonas</taxon>
    </lineage>
</organism>
<evidence type="ECO:0000313" key="6">
    <source>
        <dbReference type="EMBL" id="MBF1164111.1"/>
    </source>
</evidence>
<reference evidence="6" key="1">
    <citation type="submission" date="2020-04" db="EMBL/GenBank/DDBJ databases">
        <title>Deep metagenomics examines the oral microbiome during advanced dental caries in children, revealing novel taxa and co-occurrences with host molecules.</title>
        <authorList>
            <person name="Baker J.L."/>
            <person name="Morton J.T."/>
            <person name="Dinis M."/>
            <person name="Alvarez R."/>
            <person name="Tran N.C."/>
            <person name="Knight R."/>
            <person name="Edlund A."/>
        </authorList>
    </citation>
    <scope>NUCLEOTIDE SEQUENCE</scope>
    <source>
        <strain evidence="6">JCVI_32_bin.24</strain>
    </source>
</reference>
<keyword evidence="3" id="KW-1133">Transmembrane helix</keyword>
<keyword evidence="4" id="KW-0472">Membrane</keyword>
<protein>
    <submittedName>
        <fullName evidence="6">Translocation/assembly module TamB domain-containing protein</fullName>
    </submittedName>
</protein>
<sequence length="1213" mass="127618">MRRRILALPLLAGATLLGGATWLTTSDSGLHSALDLARRASGGQLQFEQASGRLIGPLSIASLRWQGADRQVEASGIRFDWSPAALLRGELRITELAIDTLAITQPPSSTPAVLPGDLQLPVSLAVGRLSLGQLHLNGQPLASAIAARLSSDGRQHRISDLHLQAADVALSGQAKLDGQAPFPLSATLDLQGQLDQRPLALAATAQGQLDRIGLEVVARQGIAGQASATLTPFAAAPFASARLQLDHLDPAGWLAGAPQAELTLVADIVPLDDGIAGSFGLTNQQPGPLDRQRLPLSTLAGTLTWQDDTLHLATLHAALPGGGELAGQGSFRAGRLDLDLQASRLDARQLVSALHPTRLAGPLAATLAGERQSLHLDLRDATFSLLAEAERVGQKLQLPRLRLAAGDAHLEAKGELDLGPQRTFSAAGELQHFDPSRLGHLPAGRLNARLTASGRLTPQAVVDAAFTLQDSQLAGQALNGRGQLNIAWPRIPRADIEFAAGDNRLAVHGAYGQPGDRIRFTLDAPRLAAFGLEGGLHGQGEVAGAAQQPQLNATLRAERLGWPGRGRLNGLTLEAELGSAAAAPLRLDLAVASLDLPDQPGLLRAIRLLGEGSNLAHRLSARADLAHRDQLALRLEGGWNATTGIWSGQLGEARLSSPDPARNVRLLAPAPLTLAATHWQAGPLRLAGDPLDWQATLQAAADAKRVDASLSAHGSRIGQIEGSLRATLAGAWSPARDAPWQGRLRADIGDLGWLADLLGEAWQSAGRLNGELQLAGTPNRPLHSGRLHGEQLALRLPAQGLNLAHGELDIDLRDNLLHINRFAFDSLLQPLPRPLRLEARGDLSGLDKTPGRLDVSGELRLGGQAGAESGWLDVRLDRLGAFQLPDQWVAVSGNGRLSWQDGTLGTRARLAVDAGYWQLAKAGTPRLSDDVVVRRPGSAAPAGTLRPKVELDIATELGSNFLFNGAGLNSRLTGEVRITAQGRDLPRASGTIRTRGGRFEAYGQKLAIERGALNFNGLLDNPGLDVRAVRKGLAVEPGVQIGGTAQKPTVKLVSDPELPDAEKLAWLVLGHGSEQMGAGDATTLLSAASGLLGNDSGNVVQQIKKTFGFDELGVRQGRLGDSGGRQQVSRVAGGSVDTTGSTGQQIFSVGKRLSSNALLSYEQTLGRAEGIVKLTVNLTRQIAVIGRAGSDNALDVFYTLTFGRPPPPARRGD</sequence>
<evidence type="ECO:0000256" key="3">
    <source>
        <dbReference type="ARBA" id="ARBA00022989"/>
    </source>
</evidence>